<feature type="domain" description="HTH gntR-type" evidence="5">
    <location>
        <begin position="21"/>
        <end position="88"/>
    </location>
</feature>
<dbReference type="GO" id="GO:0003677">
    <property type="term" value="F:DNA binding"/>
    <property type="evidence" value="ECO:0007669"/>
    <property type="project" value="UniProtKB-KW"/>
</dbReference>
<evidence type="ECO:0000256" key="3">
    <source>
        <dbReference type="ARBA" id="ARBA00023163"/>
    </source>
</evidence>
<protein>
    <submittedName>
        <fullName evidence="6">Transcriptional regulator, GntR family</fullName>
    </submittedName>
</protein>
<dbReference type="SUPFAM" id="SSF48008">
    <property type="entry name" value="GntR ligand-binding domain-like"/>
    <property type="match status" value="1"/>
</dbReference>
<reference evidence="6 7" key="1">
    <citation type="submission" date="2016-11" db="EMBL/GenBank/DDBJ databases">
        <authorList>
            <person name="Jaros S."/>
            <person name="Januszkiewicz K."/>
            <person name="Wedrychowicz H."/>
        </authorList>
    </citation>
    <scope>NUCLEOTIDE SEQUENCE [LARGE SCALE GENOMIC DNA]</scope>
    <source>
        <strain evidence="6 7">GAS138</strain>
    </source>
</reference>
<dbReference type="SMART" id="SM00345">
    <property type="entry name" value="HTH_GNTR"/>
    <property type="match status" value="1"/>
</dbReference>
<dbReference type="InterPro" id="IPR036390">
    <property type="entry name" value="WH_DNA-bd_sf"/>
</dbReference>
<evidence type="ECO:0000259" key="5">
    <source>
        <dbReference type="PROSITE" id="PS50949"/>
    </source>
</evidence>
<evidence type="ECO:0000313" key="6">
    <source>
        <dbReference type="EMBL" id="SHG03228.1"/>
    </source>
</evidence>
<dbReference type="InterPro" id="IPR036388">
    <property type="entry name" value="WH-like_DNA-bd_sf"/>
</dbReference>
<accession>A0A1M5GHR0</accession>
<feature type="compositionally biased region" description="Basic residues" evidence="4">
    <location>
        <begin position="244"/>
        <end position="264"/>
    </location>
</feature>
<sequence length="264" mass="29627">MAGSKKNGGSAPSAASVVRYPPMHDQILPHLRRDIVENRWKSGVRLSEPLLCKQFGVSRTPLREALKTLEAEGLIRLVPHVGAVVTDPGATEIGETMEILIGLEQLAAIRVAQSGRQQVLRDIQRIYEEMRQAARRGDASRYYELNDDFHHCIVRGTGNRSLVDMHEKIMWHVHRERHRVNEVESVSVESAESHHEIVDAIVKRRAENAGMAMRKHLENVSRLMLANRLAEQGVAAAQTGQAKSKTKMKTRTKTKTTVGRRGRS</sequence>
<dbReference type="InterPro" id="IPR008920">
    <property type="entry name" value="TF_FadR/GntR_C"/>
</dbReference>
<dbReference type="RefSeq" id="WP_172842435.1">
    <property type="nucleotide sequence ID" value="NZ_LT670817.1"/>
</dbReference>
<evidence type="ECO:0000256" key="2">
    <source>
        <dbReference type="ARBA" id="ARBA00023125"/>
    </source>
</evidence>
<keyword evidence="2" id="KW-0238">DNA-binding</keyword>
<gene>
    <name evidence="6" type="ORF">SAMN05443248_0039</name>
</gene>
<dbReference type="PANTHER" id="PTHR43537">
    <property type="entry name" value="TRANSCRIPTIONAL REGULATOR, GNTR FAMILY"/>
    <property type="match status" value="1"/>
</dbReference>
<evidence type="ECO:0000256" key="4">
    <source>
        <dbReference type="SAM" id="MobiDB-lite"/>
    </source>
</evidence>
<dbReference type="Proteomes" id="UP000189796">
    <property type="component" value="Chromosome I"/>
</dbReference>
<feature type="region of interest" description="Disordered" evidence="4">
    <location>
        <begin position="235"/>
        <end position="264"/>
    </location>
</feature>
<evidence type="ECO:0000313" key="7">
    <source>
        <dbReference type="Proteomes" id="UP000189796"/>
    </source>
</evidence>
<dbReference type="InterPro" id="IPR011711">
    <property type="entry name" value="GntR_C"/>
</dbReference>
<dbReference type="PROSITE" id="PS50949">
    <property type="entry name" value="HTH_GNTR"/>
    <property type="match status" value="1"/>
</dbReference>
<dbReference type="AlphaFoldDB" id="A0A1M5GHR0"/>
<dbReference type="PANTHER" id="PTHR43537:SF5">
    <property type="entry name" value="UXU OPERON TRANSCRIPTIONAL REGULATOR"/>
    <property type="match status" value="1"/>
</dbReference>
<dbReference type="SUPFAM" id="SSF46785">
    <property type="entry name" value="Winged helix' DNA-binding domain"/>
    <property type="match status" value="1"/>
</dbReference>
<name>A0A1M5GHR0_9BRAD</name>
<keyword evidence="1" id="KW-0805">Transcription regulation</keyword>
<dbReference type="InterPro" id="IPR000524">
    <property type="entry name" value="Tscrpt_reg_HTH_GntR"/>
</dbReference>
<organism evidence="6 7">
    <name type="scientific">Bradyrhizobium erythrophlei</name>
    <dbReference type="NCBI Taxonomy" id="1437360"/>
    <lineage>
        <taxon>Bacteria</taxon>
        <taxon>Pseudomonadati</taxon>
        <taxon>Pseudomonadota</taxon>
        <taxon>Alphaproteobacteria</taxon>
        <taxon>Hyphomicrobiales</taxon>
        <taxon>Nitrobacteraceae</taxon>
        <taxon>Bradyrhizobium</taxon>
    </lineage>
</organism>
<dbReference type="Pfam" id="PF00392">
    <property type="entry name" value="GntR"/>
    <property type="match status" value="1"/>
</dbReference>
<dbReference type="Gene3D" id="1.20.120.530">
    <property type="entry name" value="GntR ligand-binding domain-like"/>
    <property type="match status" value="1"/>
</dbReference>
<dbReference type="SMART" id="SM00895">
    <property type="entry name" value="FCD"/>
    <property type="match status" value="1"/>
</dbReference>
<dbReference type="PRINTS" id="PR00035">
    <property type="entry name" value="HTHGNTR"/>
</dbReference>
<evidence type="ECO:0000256" key="1">
    <source>
        <dbReference type="ARBA" id="ARBA00023015"/>
    </source>
</evidence>
<dbReference type="GO" id="GO:0003700">
    <property type="term" value="F:DNA-binding transcription factor activity"/>
    <property type="evidence" value="ECO:0007669"/>
    <property type="project" value="InterPro"/>
</dbReference>
<dbReference type="EMBL" id="LT670817">
    <property type="protein sequence ID" value="SHG03228.1"/>
    <property type="molecule type" value="Genomic_DNA"/>
</dbReference>
<dbReference type="Gene3D" id="1.10.10.10">
    <property type="entry name" value="Winged helix-like DNA-binding domain superfamily/Winged helix DNA-binding domain"/>
    <property type="match status" value="1"/>
</dbReference>
<proteinExistence type="predicted"/>
<dbReference type="Pfam" id="PF07729">
    <property type="entry name" value="FCD"/>
    <property type="match status" value="1"/>
</dbReference>
<keyword evidence="3" id="KW-0804">Transcription</keyword>
<dbReference type="CDD" id="cd07377">
    <property type="entry name" value="WHTH_GntR"/>
    <property type="match status" value="1"/>
</dbReference>